<dbReference type="EC" id="4.6.1.2" evidence="2"/>
<organism evidence="8 9">
    <name type="scientific">Ramazzottius varieornatus</name>
    <name type="common">Water bear</name>
    <name type="synonym">Tardigrade</name>
    <dbReference type="NCBI Taxonomy" id="947166"/>
    <lineage>
        <taxon>Eukaryota</taxon>
        <taxon>Metazoa</taxon>
        <taxon>Ecdysozoa</taxon>
        <taxon>Tardigrada</taxon>
        <taxon>Eutardigrada</taxon>
        <taxon>Parachela</taxon>
        <taxon>Hypsibioidea</taxon>
        <taxon>Ramazzottiidae</taxon>
        <taxon>Ramazzottius</taxon>
    </lineage>
</organism>
<keyword evidence="5" id="KW-0141">cGMP biosynthesis</keyword>
<dbReference type="Pfam" id="PF07714">
    <property type="entry name" value="PK_Tyr_Ser-Thr"/>
    <property type="match status" value="1"/>
</dbReference>
<evidence type="ECO:0000256" key="2">
    <source>
        <dbReference type="ARBA" id="ARBA00012202"/>
    </source>
</evidence>
<dbReference type="GO" id="GO:0004016">
    <property type="term" value="F:adenylate cyclase activity"/>
    <property type="evidence" value="ECO:0007669"/>
    <property type="project" value="TreeGrafter"/>
</dbReference>
<accession>A0A1D1V3M2</accession>
<evidence type="ECO:0000256" key="1">
    <source>
        <dbReference type="ARBA" id="ARBA00001436"/>
    </source>
</evidence>
<evidence type="ECO:0000259" key="7">
    <source>
        <dbReference type="PROSITE" id="PS50011"/>
    </source>
</evidence>
<dbReference type="GO" id="GO:0004383">
    <property type="term" value="F:guanylate cyclase activity"/>
    <property type="evidence" value="ECO:0007669"/>
    <property type="project" value="UniProtKB-EC"/>
</dbReference>
<dbReference type="InterPro" id="IPR011009">
    <property type="entry name" value="Kinase-like_dom_sf"/>
</dbReference>
<feature type="transmembrane region" description="Helical" evidence="6">
    <location>
        <begin position="14"/>
        <end position="39"/>
    </location>
</feature>
<dbReference type="GO" id="GO:0001653">
    <property type="term" value="F:peptide receptor activity"/>
    <property type="evidence" value="ECO:0007669"/>
    <property type="project" value="TreeGrafter"/>
</dbReference>
<feature type="transmembrane region" description="Helical" evidence="6">
    <location>
        <begin position="45"/>
        <end position="67"/>
    </location>
</feature>
<protein>
    <recommendedName>
        <fullName evidence="2">guanylate cyclase</fullName>
        <ecNumber evidence="2">4.6.1.2</ecNumber>
    </recommendedName>
</protein>
<keyword evidence="6" id="KW-1133">Transmembrane helix</keyword>
<dbReference type="OrthoDB" id="302535at2759"/>
<dbReference type="GO" id="GO:0007168">
    <property type="term" value="P:receptor guanylyl cyclase signaling pathway"/>
    <property type="evidence" value="ECO:0007669"/>
    <property type="project" value="TreeGrafter"/>
</dbReference>
<evidence type="ECO:0000313" key="8">
    <source>
        <dbReference type="EMBL" id="GAU94572.1"/>
    </source>
</evidence>
<evidence type="ECO:0000313" key="9">
    <source>
        <dbReference type="Proteomes" id="UP000186922"/>
    </source>
</evidence>
<feature type="domain" description="Protein kinase" evidence="7">
    <location>
        <begin position="142"/>
        <end position="396"/>
    </location>
</feature>
<sequence length="396" mass="44095">MWLRWQKWSLCSEWYLFSAAVVLRIMLAAHIVLAVNVLVAGLPAYAVIIIALACATLVTILASLLFYRSFAPSAKRFLKFKDPFVSSYCFVRRWKLQLVDNDDSWKILSSEIQTRDKNETNGSRSIVDGKSPVLETSSRASFARGSRVSGTSYVKVAYYKEMTVAVKPLQANVFHLSPQHLFELKALKQMVHEHIARFHGLCQDPVHPCIVTECCAKGSLTDLLENEAITLDWPFKFSLLNDIVKGLIFVHNSSLKSHGRLTSNNCLIDGRLTVKIGDLGLTTLRPSTTVLAVRSTELPGSQSAAFYALLWRAPEHLRLRMPPNGTAKGDIYSFGILLQQIILRAGPYERPDAAPLDASGLQKVTLFVAITTELFYRHCGKGEQRGNTAVPTSRAQ</sequence>
<evidence type="ECO:0000256" key="4">
    <source>
        <dbReference type="ARBA" id="ARBA00023239"/>
    </source>
</evidence>
<evidence type="ECO:0000256" key="5">
    <source>
        <dbReference type="ARBA" id="ARBA00023293"/>
    </source>
</evidence>
<comment type="catalytic activity">
    <reaction evidence="1">
        <text>GTP = 3',5'-cyclic GMP + diphosphate</text>
        <dbReference type="Rhea" id="RHEA:13665"/>
        <dbReference type="ChEBI" id="CHEBI:33019"/>
        <dbReference type="ChEBI" id="CHEBI:37565"/>
        <dbReference type="ChEBI" id="CHEBI:57746"/>
        <dbReference type="EC" id="4.6.1.2"/>
    </reaction>
</comment>
<dbReference type="GO" id="GO:0005886">
    <property type="term" value="C:plasma membrane"/>
    <property type="evidence" value="ECO:0007669"/>
    <property type="project" value="TreeGrafter"/>
</dbReference>
<dbReference type="SUPFAM" id="SSF56112">
    <property type="entry name" value="Protein kinase-like (PK-like)"/>
    <property type="match status" value="1"/>
</dbReference>
<dbReference type="GO" id="GO:0004672">
    <property type="term" value="F:protein kinase activity"/>
    <property type="evidence" value="ECO:0007669"/>
    <property type="project" value="InterPro"/>
</dbReference>
<keyword evidence="4" id="KW-0456">Lyase</keyword>
<keyword evidence="9" id="KW-1185">Reference proteome</keyword>
<name>A0A1D1V3M2_RAMVA</name>
<dbReference type="PANTHER" id="PTHR11920:SF494">
    <property type="entry name" value="ATRIAL NATRIURETIC PEPTIDE RECEPTOR 2"/>
    <property type="match status" value="1"/>
</dbReference>
<keyword evidence="6" id="KW-0472">Membrane</keyword>
<dbReference type="InterPro" id="IPR000719">
    <property type="entry name" value="Prot_kinase_dom"/>
</dbReference>
<dbReference type="Gene3D" id="1.10.510.10">
    <property type="entry name" value="Transferase(Phosphotransferase) domain 1"/>
    <property type="match status" value="1"/>
</dbReference>
<keyword evidence="3" id="KW-0547">Nucleotide-binding</keyword>
<dbReference type="InterPro" id="IPR050401">
    <property type="entry name" value="Cyclic_nucleotide_synthase"/>
</dbReference>
<dbReference type="PROSITE" id="PS50011">
    <property type="entry name" value="PROTEIN_KINASE_DOM"/>
    <property type="match status" value="1"/>
</dbReference>
<keyword evidence="6" id="KW-0812">Transmembrane</keyword>
<proteinExistence type="predicted"/>
<dbReference type="STRING" id="947166.A0A1D1V3M2"/>
<reference evidence="8 9" key="1">
    <citation type="journal article" date="2016" name="Nat. Commun.">
        <title>Extremotolerant tardigrade genome and improved radiotolerance of human cultured cells by tardigrade-unique protein.</title>
        <authorList>
            <person name="Hashimoto T."/>
            <person name="Horikawa D.D."/>
            <person name="Saito Y."/>
            <person name="Kuwahara H."/>
            <person name="Kozuka-Hata H."/>
            <person name="Shin-I T."/>
            <person name="Minakuchi Y."/>
            <person name="Ohishi K."/>
            <person name="Motoyama A."/>
            <person name="Aizu T."/>
            <person name="Enomoto A."/>
            <person name="Kondo K."/>
            <person name="Tanaka S."/>
            <person name="Hara Y."/>
            <person name="Koshikawa S."/>
            <person name="Sagara H."/>
            <person name="Miura T."/>
            <person name="Yokobori S."/>
            <person name="Miyagawa K."/>
            <person name="Suzuki Y."/>
            <person name="Kubo T."/>
            <person name="Oyama M."/>
            <person name="Kohara Y."/>
            <person name="Fujiyama A."/>
            <person name="Arakawa K."/>
            <person name="Katayama T."/>
            <person name="Toyoda A."/>
            <person name="Kunieda T."/>
        </authorList>
    </citation>
    <scope>NUCLEOTIDE SEQUENCE [LARGE SCALE GENOMIC DNA]</scope>
    <source>
        <strain evidence="8 9">YOKOZUNA-1</strain>
    </source>
</reference>
<dbReference type="EMBL" id="BDGG01000002">
    <property type="protein sequence ID" value="GAU94572.1"/>
    <property type="molecule type" value="Genomic_DNA"/>
</dbReference>
<gene>
    <name evidence="8" type="primary">RvY_06317</name>
    <name evidence="8" type="synonym">RvY_06317.1</name>
    <name evidence="8" type="ORF">RvY_06317-1</name>
</gene>
<dbReference type="Proteomes" id="UP000186922">
    <property type="component" value="Unassembled WGS sequence"/>
</dbReference>
<comment type="caution">
    <text evidence="8">The sequence shown here is derived from an EMBL/GenBank/DDBJ whole genome shotgun (WGS) entry which is preliminary data.</text>
</comment>
<evidence type="ECO:0000256" key="6">
    <source>
        <dbReference type="SAM" id="Phobius"/>
    </source>
</evidence>
<evidence type="ECO:0000256" key="3">
    <source>
        <dbReference type="ARBA" id="ARBA00022741"/>
    </source>
</evidence>
<dbReference type="InterPro" id="IPR001245">
    <property type="entry name" value="Ser-Thr/Tyr_kinase_cat_dom"/>
</dbReference>
<dbReference type="AlphaFoldDB" id="A0A1D1V3M2"/>
<dbReference type="PANTHER" id="PTHR11920">
    <property type="entry name" value="GUANYLYL CYCLASE"/>
    <property type="match status" value="1"/>
</dbReference>
<dbReference type="GO" id="GO:0005524">
    <property type="term" value="F:ATP binding"/>
    <property type="evidence" value="ECO:0007669"/>
    <property type="project" value="InterPro"/>
</dbReference>